<dbReference type="RefSeq" id="WP_102992937.1">
    <property type="nucleotide sequence ID" value="NZ_FXTU01000002.1"/>
</dbReference>
<feature type="signal peptide" evidence="1">
    <location>
        <begin position="1"/>
        <end position="24"/>
    </location>
</feature>
<organism evidence="2 3">
    <name type="scientific">Laceyella tengchongensis</name>
    <dbReference type="NCBI Taxonomy" id="574699"/>
    <lineage>
        <taxon>Bacteria</taxon>
        <taxon>Bacillati</taxon>
        <taxon>Bacillota</taxon>
        <taxon>Bacilli</taxon>
        <taxon>Bacillales</taxon>
        <taxon>Thermoactinomycetaceae</taxon>
        <taxon>Laceyella</taxon>
    </lineage>
</organism>
<dbReference type="AlphaFoldDB" id="A0AA45WLQ4"/>
<dbReference type="EMBL" id="FXTU01000002">
    <property type="protein sequence ID" value="SMP12166.1"/>
    <property type="molecule type" value="Genomic_DNA"/>
</dbReference>
<keyword evidence="3" id="KW-1185">Reference proteome</keyword>
<feature type="chain" id="PRO_5041250131" evidence="1">
    <location>
        <begin position="25"/>
        <end position="185"/>
    </location>
</feature>
<evidence type="ECO:0000256" key="1">
    <source>
        <dbReference type="SAM" id="SignalP"/>
    </source>
</evidence>
<evidence type="ECO:0000313" key="2">
    <source>
        <dbReference type="EMBL" id="SMP12166.1"/>
    </source>
</evidence>
<dbReference type="InterPro" id="IPR014247">
    <property type="entry name" value="Spore_lipoprot_YhcN/YlaJ"/>
</dbReference>
<dbReference type="Proteomes" id="UP001157946">
    <property type="component" value="Unassembled WGS sequence"/>
</dbReference>
<gene>
    <name evidence="2" type="ORF">SAMN06265361_102321</name>
</gene>
<keyword evidence="1" id="KW-0732">Signal</keyword>
<dbReference type="GO" id="GO:0030435">
    <property type="term" value="P:sporulation resulting in formation of a cellular spore"/>
    <property type="evidence" value="ECO:0007669"/>
    <property type="project" value="InterPro"/>
</dbReference>
<sequence length="185" mass="21107">MNSRKWMTGVVAAGLLVATLTGCATNNKEAVEKRQDQGMRTTRVTDRTYRQINRPEYPNVARDRYDTLDDNMARGIRLADNVAHEVARMPQVDTASAIIMGRTAYLGVMLKKRVGDGQMSQDLNRQISARVRAVDPSIRRVYVSQNPDFVKQMNNYAQDLRQGRPVQGFFKNLMDIIRRTFPEAR</sequence>
<protein>
    <submittedName>
        <fullName evidence="2">Sporulation lipoprotein, YhcN/YlaJ family</fullName>
    </submittedName>
</protein>
<evidence type="ECO:0000313" key="3">
    <source>
        <dbReference type="Proteomes" id="UP001157946"/>
    </source>
</evidence>
<reference evidence="2" key="1">
    <citation type="submission" date="2017-05" db="EMBL/GenBank/DDBJ databases">
        <authorList>
            <person name="Varghese N."/>
            <person name="Submissions S."/>
        </authorList>
    </citation>
    <scope>NUCLEOTIDE SEQUENCE</scope>
    <source>
        <strain evidence="2">DSM 45262</strain>
    </source>
</reference>
<accession>A0AA45WLQ4</accession>
<dbReference type="NCBIfam" id="TIGR02898">
    <property type="entry name" value="spore_YhcN_YlaJ"/>
    <property type="match status" value="1"/>
</dbReference>
<dbReference type="InterPro" id="IPR019076">
    <property type="entry name" value="Spore_lipoprot_YhcN/YlaJ-like"/>
</dbReference>
<proteinExistence type="predicted"/>
<comment type="caution">
    <text evidence="2">The sequence shown here is derived from an EMBL/GenBank/DDBJ whole genome shotgun (WGS) entry which is preliminary data.</text>
</comment>
<dbReference type="Pfam" id="PF09580">
    <property type="entry name" value="Spore_YhcN_YlaJ"/>
    <property type="match status" value="1"/>
</dbReference>
<keyword evidence="2" id="KW-0449">Lipoprotein</keyword>
<name>A0AA45WLQ4_9BACL</name>
<dbReference type="PROSITE" id="PS51257">
    <property type="entry name" value="PROKAR_LIPOPROTEIN"/>
    <property type="match status" value="1"/>
</dbReference>